<feature type="transmembrane region" description="Helical" evidence="1">
    <location>
        <begin position="103"/>
        <end position="125"/>
    </location>
</feature>
<keyword evidence="3" id="KW-1185">Reference proteome</keyword>
<reference evidence="2" key="1">
    <citation type="submission" date="2021-10" db="EMBL/GenBank/DDBJ databases">
        <title>Tropical sea cucumber genome reveals ecological adaptation and Cuvierian tubules defense mechanism.</title>
        <authorList>
            <person name="Chen T."/>
        </authorList>
    </citation>
    <scope>NUCLEOTIDE SEQUENCE</scope>
    <source>
        <strain evidence="2">Nanhai2018</strain>
        <tissue evidence="2">Muscle</tissue>
    </source>
</reference>
<keyword evidence="1" id="KW-0812">Transmembrane</keyword>
<sequence length="379" mass="41341">MEKWILLATVCMRMFLFSGSIKSNGVILQDIVKQLETSSSLVAWAFALQNGVAYIICKLPLLSPVSLLLLNVFSNRQLCIFGGILSGLGYIYCGLNLKHVWQLYVGLITSGIGFGFSVLSSYLVLQEQFETHQLPKVISVSVMFEFLGVAALPPVLQFLWTQYGLHNSLILFGAIVCNTVVCGVAARKPRRKIPRDQTVNQEKETLPECTNTSFGRRIFSYFSSLFAHKHLATVFIVEFIEYYIFVSWALFLVSLGTTLGLSSEEAVLLSTAGGMGGLLGRILTVLISYADKLNAISSSLIPFVTTGLVFIVLGFLSNFYMIAALVFISGVSLGYSSSAVLSLVPTVVCRNHYQGAVNVEIIVEGVAMQFAGLLSGESD</sequence>
<feature type="transmembrane region" description="Helical" evidence="1">
    <location>
        <begin position="267"/>
        <end position="287"/>
    </location>
</feature>
<comment type="caution">
    <text evidence="2">The sequence shown here is derived from an EMBL/GenBank/DDBJ whole genome shotgun (WGS) entry which is preliminary data.</text>
</comment>
<dbReference type="Gene3D" id="1.20.1250.20">
    <property type="entry name" value="MFS general substrate transporter like domains"/>
    <property type="match status" value="1"/>
</dbReference>
<feature type="transmembrane region" description="Helical" evidence="1">
    <location>
        <begin position="78"/>
        <end position="97"/>
    </location>
</feature>
<evidence type="ECO:0000256" key="1">
    <source>
        <dbReference type="SAM" id="Phobius"/>
    </source>
</evidence>
<gene>
    <name evidence="2" type="ORF">HOLleu_23605</name>
</gene>
<feature type="transmembrane region" description="Helical" evidence="1">
    <location>
        <begin position="231"/>
        <end position="255"/>
    </location>
</feature>
<dbReference type="PANTHER" id="PTHR11360:SF303">
    <property type="entry name" value="MAJOR FACILITATOR SUPERFAMILY (MFS) PROFILE DOMAIN-CONTAINING PROTEIN"/>
    <property type="match status" value="1"/>
</dbReference>
<dbReference type="OrthoDB" id="2213137at2759"/>
<dbReference type="InterPro" id="IPR011701">
    <property type="entry name" value="MFS"/>
</dbReference>
<dbReference type="AlphaFoldDB" id="A0A9Q1BV96"/>
<feature type="transmembrane region" description="Helical" evidence="1">
    <location>
        <begin position="168"/>
        <end position="186"/>
    </location>
</feature>
<feature type="transmembrane region" description="Helical" evidence="1">
    <location>
        <begin position="137"/>
        <end position="156"/>
    </location>
</feature>
<feature type="transmembrane region" description="Helical" evidence="1">
    <location>
        <begin position="322"/>
        <end position="344"/>
    </location>
</feature>
<evidence type="ECO:0000313" key="2">
    <source>
        <dbReference type="EMBL" id="KAJ8033382.1"/>
    </source>
</evidence>
<keyword evidence="1" id="KW-1133">Transmembrane helix</keyword>
<dbReference type="GO" id="GO:0008028">
    <property type="term" value="F:monocarboxylic acid transmembrane transporter activity"/>
    <property type="evidence" value="ECO:0007669"/>
    <property type="project" value="TreeGrafter"/>
</dbReference>
<organism evidence="2 3">
    <name type="scientific">Holothuria leucospilota</name>
    <name type="common">Black long sea cucumber</name>
    <name type="synonym">Mertensiothuria leucospilota</name>
    <dbReference type="NCBI Taxonomy" id="206669"/>
    <lineage>
        <taxon>Eukaryota</taxon>
        <taxon>Metazoa</taxon>
        <taxon>Echinodermata</taxon>
        <taxon>Eleutherozoa</taxon>
        <taxon>Echinozoa</taxon>
        <taxon>Holothuroidea</taxon>
        <taxon>Aspidochirotacea</taxon>
        <taxon>Aspidochirotida</taxon>
        <taxon>Holothuriidae</taxon>
        <taxon>Holothuria</taxon>
    </lineage>
</organism>
<proteinExistence type="predicted"/>
<keyword evidence="1" id="KW-0472">Membrane</keyword>
<dbReference type="SUPFAM" id="SSF103473">
    <property type="entry name" value="MFS general substrate transporter"/>
    <property type="match status" value="1"/>
</dbReference>
<dbReference type="Proteomes" id="UP001152320">
    <property type="component" value="Chromosome 11"/>
</dbReference>
<feature type="transmembrane region" description="Helical" evidence="1">
    <location>
        <begin position="299"/>
        <end position="316"/>
    </location>
</feature>
<dbReference type="PANTHER" id="PTHR11360">
    <property type="entry name" value="MONOCARBOXYLATE TRANSPORTER"/>
    <property type="match status" value="1"/>
</dbReference>
<dbReference type="InterPro" id="IPR050327">
    <property type="entry name" value="Proton-linked_MCT"/>
</dbReference>
<evidence type="ECO:0000313" key="3">
    <source>
        <dbReference type="Proteomes" id="UP001152320"/>
    </source>
</evidence>
<dbReference type="EMBL" id="JAIZAY010000011">
    <property type="protein sequence ID" value="KAJ8033382.1"/>
    <property type="molecule type" value="Genomic_DNA"/>
</dbReference>
<name>A0A9Q1BV96_HOLLE</name>
<dbReference type="Pfam" id="PF07690">
    <property type="entry name" value="MFS_1"/>
    <property type="match status" value="1"/>
</dbReference>
<protein>
    <submittedName>
        <fullName evidence="2">Monocarboxylate transporter 2</fullName>
    </submittedName>
</protein>
<accession>A0A9Q1BV96</accession>
<dbReference type="InterPro" id="IPR036259">
    <property type="entry name" value="MFS_trans_sf"/>
</dbReference>